<dbReference type="AlphaFoldDB" id="A0A3D9HWU0"/>
<keyword evidence="1" id="KW-0812">Transmembrane</keyword>
<organism evidence="4 5">
    <name type="scientific">Aestuariispira insulae</name>
    <dbReference type="NCBI Taxonomy" id="1461337"/>
    <lineage>
        <taxon>Bacteria</taxon>
        <taxon>Pseudomonadati</taxon>
        <taxon>Pseudomonadota</taxon>
        <taxon>Alphaproteobacteria</taxon>
        <taxon>Rhodospirillales</taxon>
        <taxon>Kiloniellaceae</taxon>
        <taxon>Aestuariispira</taxon>
    </lineage>
</organism>
<proteinExistence type="predicted"/>
<dbReference type="RefSeq" id="WP_115934974.1">
    <property type="nucleotide sequence ID" value="NZ_QRDW01000001.1"/>
</dbReference>
<dbReference type="EMBL" id="QRDW01000001">
    <property type="protein sequence ID" value="RED53870.1"/>
    <property type="molecule type" value="Genomic_DNA"/>
</dbReference>
<feature type="domain" description="Ice-binding protein C-terminal" evidence="3">
    <location>
        <begin position="200"/>
        <end position="224"/>
    </location>
</feature>
<dbReference type="OrthoDB" id="7870719at2"/>
<keyword evidence="1" id="KW-1133">Transmembrane helix</keyword>
<evidence type="ECO:0000256" key="1">
    <source>
        <dbReference type="SAM" id="Phobius"/>
    </source>
</evidence>
<dbReference type="Proteomes" id="UP000256845">
    <property type="component" value="Unassembled WGS sequence"/>
</dbReference>
<evidence type="ECO:0000256" key="2">
    <source>
        <dbReference type="SAM" id="SignalP"/>
    </source>
</evidence>
<name>A0A3D9HWU0_9PROT</name>
<keyword evidence="1" id="KW-0472">Membrane</keyword>
<comment type="caution">
    <text evidence="4">The sequence shown here is derived from an EMBL/GenBank/DDBJ whole genome shotgun (WGS) entry which is preliminary data.</text>
</comment>
<dbReference type="Gene3D" id="2.60.120.260">
    <property type="entry name" value="Galactose-binding domain-like"/>
    <property type="match status" value="1"/>
</dbReference>
<evidence type="ECO:0000259" key="3">
    <source>
        <dbReference type="Pfam" id="PF07589"/>
    </source>
</evidence>
<evidence type="ECO:0000313" key="5">
    <source>
        <dbReference type="Proteomes" id="UP000256845"/>
    </source>
</evidence>
<keyword evidence="5" id="KW-1185">Reference proteome</keyword>
<gene>
    <name evidence="4" type="ORF">DFP90_101669</name>
</gene>
<accession>A0A3D9HWU0</accession>
<feature type="signal peptide" evidence="2">
    <location>
        <begin position="1"/>
        <end position="25"/>
    </location>
</feature>
<sequence length="227" mass="24314">MAGKMTKYGIAAAACFAGMVGSANAAVIFSDSFEGTANTRSWQVYQDFGDWHASSGKGIEVQTNRTLSWIDAQDGNQYIELDSDRKYGGKGRGHSSNSAMTRVMALVAGTYSLEYYYAPRTGRKNDNLINVYLDGASDGLMSNMIGSSDGQRTRNTDWILQTITFEVDGTDNDYALTFAAGGKANTLGGFLDNVTLTRIDVPAPAALGLLAFGLGGLAIARRRRKAT</sequence>
<dbReference type="InterPro" id="IPR013424">
    <property type="entry name" value="Ice-binding_C"/>
</dbReference>
<feature type="transmembrane region" description="Helical" evidence="1">
    <location>
        <begin position="201"/>
        <end position="220"/>
    </location>
</feature>
<reference evidence="4 5" key="1">
    <citation type="submission" date="2018-07" db="EMBL/GenBank/DDBJ databases">
        <title>Genomic Encyclopedia of Type Strains, Phase III (KMG-III): the genomes of soil and plant-associated and newly described type strains.</title>
        <authorList>
            <person name="Whitman W."/>
        </authorList>
    </citation>
    <scope>NUCLEOTIDE SEQUENCE [LARGE SCALE GENOMIC DNA]</scope>
    <source>
        <strain evidence="4 5">CECT 8488</strain>
    </source>
</reference>
<keyword evidence="2" id="KW-0732">Signal</keyword>
<dbReference type="NCBIfam" id="TIGR02595">
    <property type="entry name" value="PEP_CTERM"/>
    <property type="match status" value="1"/>
</dbReference>
<dbReference type="Pfam" id="PF07589">
    <property type="entry name" value="PEP-CTERM"/>
    <property type="match status" value="1"/>
</dbReference>
<feature type="chain" id="PRO_5017704320" evidence="2">
    <location>
        <begin position="26"/>
        <end position="227"/>
    </location>
</feature>
<protein>
    <submittedName>
        <fullName evidence="4">Putative secreted protein</fullName>
    </submittedName>
</protein>
<evidence type="ECO:0000313" key="4">
    <source>
        <dbReference type="EMBL" id="RED53870.1"/>
    </source>
</evidence>